<feature type="domain" description="AsmA" evidence="2">
    <location>
        <begin position="1"/>
        <end position="599"/>
    </location>
</feature>
<dbReference type="GO" id="GO:0090313">
    <property type="term" value="P:regulation of protein targeting to membrane"/>
    <property type="evidence" value="ECO:0007669"/>
    <property type="project" value="TreeGrafter"/>
</dbReference>
<feature type="compositionally biased region" description="Low complexity" evidence="1">
    <location>
        <begin position="131"/>
        <end position="140"/>
    </location>
</feature>
<accession>A0A223MYG5</accession>
<reference evidence="3 4" key="1">
    <citation type="submission" date="2017-08" db="EMBL/GenBank/DDBJ databases">
        <title>The Vibrio qinghaiensis sp.-Q67 is a luminous bacteria isolated firstly from Qinghai lake, Qinghai province, China, which has been proved to be very sensitive to detect environmental and food pollutants. Therefore, complete genome analysis of V. qinghaiensis sp.-Q67 highlights the potential application of this strain on detection of hazards in the contaminated environments.</title>
        <authorList>
            <person name="Gong L."/>
        </authorList>
    </citation>
    <scope>NUCLEOTIDE SEQUENCE [LARGE SCALE GENOMIC DNA]</scope>
    <source>
        <strain evidence="3 4">Q67</strain>
    </source>
</reference>
<name>A0A223MYG5_9VIBR</name>
<sequence>MKKLFLFIAIIIGALIAAALALVLLVNPNQFKPLIVEQAKQKTGLDLVIEGDISWSFFPSLGFELGQTELRNPQGFSAPNLFKVDQVGIEISVMPLLDKQLEIGNIRLNGAEFHLETLKDGRSNLDSLTQAAPQPAASSAVNETKPAQEETSSVNASNPVQEWTINLAGVSVENALLEIQDRKAGTHTKLYDVAVNLSEFAVDKWTSATFAAKGKNNQQNFAAEGRAEFKLAAGFKDYALKNVVLDASLSDPSNQIDSAKIELATFEFDKKNALSFSVKGKVADLKLDAKGSAQLTLDKAMSLVKIDTLVLDTNLEGTSLPQSPMQIGLTSNIRFDLSKNQLDVLLSKLTANALEFDGDVKVTLAEIPKIRFNMHSPNIDLDEFLGLANPAAASSAVSESKASSGSTSAAPAAVSAEVEPDLSALKTLDVQGKVIIDKFKANNARLQNVQTSFSVDRGIVNLTSFSANLYQGTIQATAQLDATKVPATYSAKKSVKGVQVLPLLKDVLNNEMLQGTGNIDVDVKGRSLTPTGIQQNLVGTVNINFADGAVNGINVAHLIRSNYAKIKGKKVDDDPVKKTDFSAMTATLKLNKGEVTTNNLAMQSPLLRIRGEGKANYLQQTVDFLVSTSVVGTLEGQGGKDIDELRDVTIPINISGQWSDPKFKLVFDDVLRQKAEKEIDRGLEKLGVEIKDEKTKKAVDGLLKSLFK</sequence>
<dbReference type="EMBL" id="CP022741">
    <property type="protein sequence ID" value="ASU22616.1"/>
    <property type="molecule type" value="Genomic_DNA"/>
</dbReference>
<proteinExistence type="predicted"/>
<evidence type="ECO:0000313" key="3">
    <source>
        <dbReference type="EMBL" id="ASU22616.1"/>
    </source>
</evidence>
<feature type="region of interest" description="Disordered" evidence="1">
    <location>
        <begin position="131"/>
        <end position="156"/>
    </location>
</feature>
<protein>
    <submittedName>
        <fullName evidence="3">AsmA family protein</fullName>
    </submittedName>
</protein>
<gene>
    <name evidence="3" type="ORF">CCZ37_08410</name>
</gene>
<dbReference type="RefSeq" id="WP_094500292.1">
    <property type="nucleotide sequence ID" value="NZ_CAWNHI010000001.1"/>
</dbReference>
<dbReference type="Proteomes" id="UP000215148">
    <property type="component" value="Chromosome 1"/>
</dbReference>
<dbReference type="AlphaFoldDB" id="A0A223MYG5"/>
<dbReference type="PANTHER" id="PTHR30441">
    <property type="entry name" value="DUF748 DOMAIN-CONTAINING PROTEIN"/>
    <property type="match status" value="1"/>
</dbReference>
<evidence type="ECO:0000256" key="1">
    <source>
        <dbReference type="SAM" id="MobiDB-lite"/>
    </source>
</evidence>
<evidence type="ECO:0000313" key="4">
    <source>
        <dbReference type="Proteomes" id="UP000215148"/>
    </source>
</evidence>
<keyword evidence="4" id="KW-1185">Reference proteome</keyword>
<dbReference type="KEGG" id="vqi:CCZ37_08410"/>
<evidence type="ECO:0000259" key="2">
    <source>
        <dbReference type="Pfam" id="PF05170"/>
    </source>
</evidence>
<organism evidence="3 4">
    <name type="scientific">Vibrio qinghaiensis</name>
    <dbReference type="NCBI Taxonomy" id="2025808"/>
    <lineage>
        <taxon>Bacteria</taxon>
        <taxon>Pseudomonadati</taxon>
        <taxon>Pseudomonadota</taxon>
        <taxon>Gammaproteobacteria</taxon>
        <taxon>Vibrionales</taxon>
        <taxon>Vibrionaceae</taxon>
        <taxon>Vibrio</taxon>
    </lineage>
</organism>
<dbReference type="InterPro" id="IPR052894">
    <property type="entry name" value="AsmA-related"/>
</dbReference>
<dbReference type="GO" id="GO:0005886">
    <property type="term" value="C:plasma membrane"/>
    <property type="evidence" value="ECO:0007669"/>
    <property type="project" value="TreeGrafter"/>
</dbReference>
<dbReference type="Pfam" id="PF05170">
    <property type="entry name" value="AsmA"/>
    <property type="match status" value="1"/>
</dbReference>
<dbReference type="InterPro" id="IPR007844">
    <property type="entry name" value="AsmA"/>
</dbReference>
<dbReference type="PANTHER" id="PTHR30441:SF4">
    <property type="entry name" value="PROTEIN ASMA"/>
    <property type="match status" value="1"/>
</dbReference>